<evidence type="ECO:0000313" key="1">
    <source>
        <dbReference type="EMBL" id="GAH12004.1"/>
    </source>
</evidence>
<organism evidence="1">
    <name type="scientific">marine sediment metagenome</name>
    <dbReference type="NCBI Taxonomy" id="412755"/>
    <lineage>
        <taxon>unclassified sequences</taxon>
        <taxon>metagenomes</taxon>
        <taxon>ecological metagenomes</taxon>
    </lineage>
</organism>
<accession>X1E496</accession>
<gene>
    <name evidence="1" type="ORF">S01H4_54278</name>
</gene>
<proteinExistence type="predicted"/>
<dbReference type="AlphaFoldDB" id="X1E496"/>
<protein>
    <submittedName>
        <fullName evidence="1">Uncharacterized protein</fullName>
    </submittedName>
</protein>
<comment type="caution">
    <text evidence="1">The sequence shown here is derived from an EMBL/GenBank/DDBJ whole genome shotgun (WGS) entry which is preliminary data.</text>
</comment>
<reference evidence="1" key="1">
    <citation type="journal article" date="2014" name="Front. Microbiol.">
        <title>High frequency of phylogenetically diverse reductive dehalogenase-homologous genes in deep subseafloor sedimentary metagenomes.</title>
        <authorList>
            <person name="Kawai M."/>
            <person name="Futagami T."/>
            <person name="Toyoda A."/>
            <person name="Takaki Y."/>
            <person name="Nishi S."/>
            <person name="Hori S."/>
            <person name="Arai W."/>
            <person name="Tsubouchi T."/>
            <person name="Morono Y."/>
            <person name="Uchiyama I."/>
            <person name="Ito T."/>
            <person name="Fujiyama A."/>
            <person name="Inagaki F."/>
            <person name="Takami H."/>
        </authorList>
    </citation>
    <scope>NUCLEOTIDE SEQUENCE</scope>
    <source>
        <strain evidence="1">Expedition CK06-06</strain>
    </source>
</reference>
<dbReference type="EMBL" id="BART01031220">
    <property type="protein sequence ID" value="GAH12004.1"/>
    <property type="molecule type" value="Genomic_DNA"/>
</dbReference>
<sequence length="41" mass="4988">MESTKKPTGTFTIDFTYEKYDDDYELPSQMEFTFTVDRMMF</sequence>
<feature type="non-terminal residue" evidence="1">
    <location>
        <position position="41"/>
    </location>
</feature>
<name>X1E496_9ZZZZ</name>